<accession>A0A840KCL5</accession>
<evidence type="ECO:0000256" key="4">
    <source>
        <dbReference type="PROSITE-ProRule" id="PRU00339"/>
    </source>
</evidence>
<keyword evidence="1" id="KW-0805">Transcription regulation</keyword>
<keyword evidence="3" id="KW-0804">Transcription</keyword>
<dbReference type="Proteomes" id="UP000592180">
    <property type="component" value="Unassembled WGS sequence"/>
</dbReference>
<keyword evidence="6" id="KW-0732">Signal</keyword>
<dbReference type="SMART" id="SM00028">
    <property type="entry name" value="TPR"/>
    <property type="match status" value="3"/>
</dbReference>
<keyword evidence="2 8" id="KW-0238">DNA-binding</keyword>
<name>A0A840KCL5_9FLAO</name>
<dbReference type="Gene3D" id="1.25.40.10">
    <property type="entry name" value="Tetratricopeptide repeat domain"/>
    <property type="match status" value="2"/>
</dbReference>
<dbReference type="PROSITE" id="PS50005">
    <property type="entry name" value="TPR"/>
    <property type="match status" value="1"/>
</dbReference>
<feature type="transmembrane region" description="Helical" evidence="5">
    <location>
        <begin position="346"/>
        <end position="365"/>
    </location>
</feature>
<dbReference type="SMART" id="SM00342">
    <property type="entry name" value="HTH_ARAC"/>
    <property type="match status" value="1"/>
</dbReference>
<feature type="chain" id="PRO_5032364840" evidence="6">
    <location>
        <begin position="19"/>
        <end position="532"/>
    </location>
</feature>
<evidence type="ECO:0000256" key="2">
    <source>
        <dbReference type="ARBA" id="ARBA00023125"/>
    </source>
</evidence>
<dbReference type="Gene3D" id="1.10.10.60">
    <property type="entry name" value="Homeodomain-like"/>
    <property type="match status" value="2"/>
</dbReference>
<evidence type="ECO:0000259" key="7">
    <source>
        <dbReference type="PROSITE" id="PS01124"/>
    </source>
</evidence>
<gene>
    <name evidence="8" type="ORF">HNP38_000545</name>
</gene>
<evidence type="ECO:0000256" key="5">
    <source>
        <dbReference type="SAM" id="Phobius"/>
    </source>
</evidence>
<dbReference type="Pfam" id="PF13181">
    <property type="entry name" value="TPR_8"/>
    <property type="match status" value="1"/>
</dbReference>
<dbReference type="EMBL" id="JACHLE010000001">
    <property type="protein sequence ID" value="MBB4805273.1"/>
    <property type="molecule type" value="Genomic_DNA"/>
</dbReference>
<dbReference type="InterPro" id="IPR018060">
    <property type="entry name" value="HTH_AraC"/>
</dbReference>
<dbReference type="PANTHER" id="PTHR43280">
    <property type="entry name" value="ARAC-FAMILY TRANSCRIPTIONAL REGULATOR"/>
    <property type="match status" value="1"/>
</dbReference>
<keyword evidence="4" id="KW-0802">TPR repeat</keyword>
<feature type="domain" description="HTH araC/xylS-type" evidence="7">
    <location>
        <begin position="413"/>
        <end position="525"/>
    </location>
</feature>
<dbReference type="InterPro" id="IPR011990">
    <property type="entry name" value="TPR-like_helical_dom_sf"/>
</dbReference>
<evidence type="ECO:0000256" key="3">
    <source>
        <dbReference type="ARBA" id="ARBA00023163"/>
    </source>
</evidence>
<feature type="repeat" description="TPR" evidence="4">
    <location>
        <begin position="107"/>
        <end position="140"/>
    </location>
</feature>
<dbReference type="SUPFAM" id="SSF48452">
    <property type="entry name" value="TPR-like"/>
    <property type="match status" value="1"/>
</dbReference>
<proteinExistence type="predicted"/>
<reference evidence="8 9" key="1">
    <citation type="submission" date="2020-08" db="EMBL/GenBank/DDBJ databases">
        <title>Functional genomics of gut bacteria from endangered species of beetles.</title>
        <authorList>
            <person name="Carlos-Shanley C."/>
        </authorList>
    </citation>
    <scope>NUCLEOTIDE SEQUENCE [LARGE SCALE GENOMIC DNA]</scope>
    <source>
        <strain evidence="8 9">S00151</strain>
    </source>
</reference>
<dbReference type="PROSITE" id="PS01124">
    <property type="entry name" value="HTH_ARAC_FAMILY_2"/>
    <property type="match status" value="1"/>
</dbReference>
<dbReference type="GO" id="GO:0043565">
    <property type="term" value="F:sequence-specific DNA binding"/>
    <property type="evidence" value="ECO:0007669"/>
    <property type="project" value="InterPro"/>
</dbReference>
<keyword evidence="5" id="KW-1133">Transmembrane helix</keyword>
<dbReference type="InterPro" id="IPR009057">
    <property type="entry name" value="Homeodomain-like_sf"/>
</dbReference>
<organism evidence="8 9">
    <name type="scientific">Chryseobacterium defluvii</name>
    <dbReference type="NCBI Taxonomy" id="160396"/>
    <lineage>
        <taxon>Bacteria</taxon>
        <taxon>Pseudomonadati</taxon>
        <taxon>Bacteroidota</taxon>
        <taxon>Flavobacteriia</taxon>
        <taxon>Flavobacteriales</taxon>
        <taxon>Weeksellaceae</taxon>
        <taxon>Chryseobacterium group</taxon>
        <taxon>Chryseobacterium</taxon>
    </lineage>
</organism>
<sequence length="532" mass="61851">MKKIILLLLCIVSNFVFSQEDLLTQQVIDKKIDEARKFSVNDPKKSLEILKETYFQSKQLSYRKGMLESNKARMAQYYDTGNFREVLNLSKETEQLADENKDIEALSNVYRLRGSAYTELGFNDESLKDFKKAFEISKDIPFEDSKHYNQSLIFTGFGVYMAHTNAPIDSVIHYQKKSLGSALKISDNPHYLNKKYHVLALDYMNLGMTSVAKNNPAAAEKYFTQSLNICRDDRYLVNVRTHILVLNEFAWLYYDQKEYDKVIDYAKQAEQLEKQISFPYIRRDIFEVLFKSYVEKGEKEKSSAYMRLFSTLNDSIINAEKRTINTPVKQILSEKDTLHTSNIRNILVAVCLIAIALFAIGWFFWKKNQRKLHAKYEAIIENLKKAEKTIAPDPLSATDTFSAEKNATINITDDTANLIISKLDKFEKSQKFTRKELSLTSLANELNTNTRYLSEIIKQHKGKNYNNYINSLRINYIIAKLYENPVYREYKISYLAEDCGFSSREVFAVIFKKETGVTPSYFINNLKKDYTE</sequence>
<dbReference type="Pfam" id="PF12833">
    <property type="entry name" value="HTH_18"/>
    <property type="match status" value="1"/>
</dbReference>
<evidence type="ECO:0000313" key="8">
    <source>
        <dbReference type="EMBL" id="MBB4805273.1"/>
    </source>
</evidence>
<evidence type="ECO:0000313" key="9">
    <source>
        <dbReference type="Proteomes" id="UP000592180"/>
    </source>
</evidence>
<keyword evidence="5" id="KW-0812">Transmembrane</keyword>
<protein>
    <submittedName>
        <fullName evidence="8">AraC-like DNA-binding protein</fullName>
    </submittedName>
</protein>
<dbReference type="GO" id="GO:0003700">
    <property type="term" value="F:DNA-binding transcription factor activity"/>
    <property type="evidence" value="ECO:0007669"/>
    <property type="project" value="InterPro"/>
</dbReference>
<keyword evidence="5" id="KW-0472">Membrane</keyword>
<evidence type="ECO:0000256" key="6">
    <source>
        <dbReference type="SAM" id="SignalP"/>
    </source>
</evidence>
<dbReference type="AlphaFoldDB" id="A0A840KCL5"/>
<dbReference type="PANTHER" id="PTHR43280:SF2">
    <property type="entry name" value="HTH-TYPE TRANSCRIPTIONAL REGULATOR EXSA"/>
    <property type="match status" value="1"/>
</dbReference>
<dbReference type="InterPro" id="IPR019734">
    <property type="entry name" value="TPR_rpt"/>
</dbReference>
<comment type="caution">
    <text evidence="8">The sequence shown here is derived from an EMBL/GenBank/DDBJ whole genome shotgun (WGS) entry which is preliminary data.</text>
</comment>
<evidence type="ECO:0000256" key="1">
    <source>
        <dbReference type="ARBA" id="ARBA00023015"/>
    </source>
</evidence>
<feature type="signal peptide" evidence="6">
    <location>
        <begin position="1"/>
        <end position="18"/>
    </location>
</feature>
<dbReference type="RefSeq" id="WP_184184072.1">
    <property type="nucleotide sequence ID" value="NZ_JACHLE010000001.1"/>
</dbReference>
<dbReference type="SUPFAM" id="SSF46689">
    <property type="entry name" value="Homeodomain-like"/>
    <property type="match status" value="1"/>
</dbReference>
<keyword evidence="9" id="KW-1185">Reference proteome</keyword>